<evidence type="ECO:0000256" key="2">
    <source>
        <dbReference type="ARBA" id="ARBA00023012"/>
    </source>
</evidence>
<gene>
    <name evidence="10" type="ORF">P5F74_03050</name>
</gene>
<dbReference type="SMART" id="SM00862">
    <property type="entry name" value="Trans_reg_C"/>
    <property type="match status" value="1"/>
</dbReference>
<evidence type="ECO:0000313" key="11">
    <source>
        <dbReference type="Proteomes" id="UP001341820"/>
    </source>
</evidence>
<dbReference type="RefSeq" id="WP_035398209.1">
    <property type="nucleotide sequence ID" value="NZ_CP042163.1"/>
</dbReference>
<dbReference type="InterPro" id="IPR039420">
    <property type="entry name" value="WalR-like"/>
</dbReference>
<dbReference type="CDD" id="cd17574">
    <property type="entry name" value="REC_OmpR"/>
    <property type="match status" value="1"/>
</dbReference>
<evidence type="ECO:0000256" key="5">
    <source>
        <dbReference type="ARBA" id="ARBA00023163"/>
    </source>
</evidence>
<dbReference type="Gene3D" id="6.10.250.690">
    <property type="match status" value="1"/>
</dbReference>
<dbReference type="Pfam" id="PF00486">
    <property type="entry name" value="Trans_reg_C"/>
    <property type="match status" value="1"/>
</dbReference>
<dbReference type="InterPro" id="IPR001789">
    <property type="entry name" value="Sig_transdc_resp-reg_receiver"/>
</dbReference>
<keyword evidence="5" id="KW-0804">Transcription</keyword>
<evidence type="ECO:0000256" key="6">
    <source>
        <dbReference type="PROSITE-ProRule" id="PRU00169"/>
    </source>
</evidence>
<name>A0ABU6NH40_9BACI</name>
<dbReference type="Pfam" id="PF00072">
    <property type="entry name" value="Response_reg"/>
    <property type="match status" value="1"/>
</dbReference>
<dbReference type="PANTHER" id="PTHR48111">
    <property type="entry name" value="REGULATOR OF RPOS"/>
    <property type="match status" value="1"/>
</dbReference>
<keyword evidence="1 6" id="KW-0597">Phosphoprotein</keyword>
<evidence type="ECO:0000259" key="9">
    <source>
        <dbReference type="PROSITE" id="PS51755"/>
    </source>
</evidence>
<dbReference type="PANTHER" id="PTHR48111:SF26">
    <property type="entry name" value="STAGE 0 SPORULATION PROTEIN A HOMOLOG"/>
    <property type="match status" value="1"/>
</dbReference>
<dbReference type="PROSITE" id="PS51755">
    <property type="entry name" value="OMPR_PHOB"/>
    <property type="match status" value="1"/>
</dbReference>
<evidence type="ECO:0000256" key="3">
    <source>
        <dbReference type="ARBA" id="ARBA00023015"/>
    </source>
</evidence>
<dbReference type="InterPro" id="IPR011006">
    <property type="entry name" value="CheY-like_superfamily"/>
</dbReference>
<dbReference type="Gene3D" id="3.40.50.2300">
    <property type="match status" value="1"/>
</dbReference>
<dbReference type="Gene3D" id="1.10.10.10">
    <property type="entry name" value="Winged helix-like DNA-binding domain superfamily/Winged helix DNA-binding domain"/>
    <property type="match status" value="1"/>
</dbReference>
<evidence type="ECO:0000256" key="7">
    <source>
        <dbReference type="PROSITE-ProRule" id="PRU01091"/>
    </source>
</evidence>
<dbReference type="CDD" id="cd00383">
    <property type="entry name" value="trans_reg_C"/>
    <property type="match status" value="1"/>
</dbReference>
<dbReference type="InterPro" id="IPR036388">
    <property type="entry name" value="WH-like_DNA-bd_sf"/>
</dbReference>
<dbReference type="PROSITE" id="PS50110">
    <property type="entry name" value="RESPONSE_REGULATORY"/>
    <property type="match status" value="1"/>
</dbReference>
<feature type="domain" description="Response regulatory" evidence="8">
    <location>
        <begin position="2"/>
        <end position="115"/>
    </location>
</feature>
<dbReference type="InterPro" id="IPR001867">
    <property type="entry name" value="OmpR/PhoB-type_DNA-bd"/>
</dbReference>
<protein>
    <submittedName>
        <fullName evidence="10">Response regulator transcription factor</fullName>
    </submittedName>
</protein>
<dbReference type="SUPFAM" id="SSF52172">
    <property type="entry name" value="CheY-like"/>
    <property type="match status" value="1"/>
</dbReference>
<keyword evidence="4 7" id="KW-0238">DNA-binding</keyword>
<evidence type="ECO:0000313" key="10">
    <source>
        <dbReference type="EMBL" id="MED4127104.1"/>
    </source>
</evidence>
<proteinExistence type="predicted"/>
<feature type="modified residue" description="4-aspartylphosphate" evidence="6">
    <location>
        <position position="51"/>
    </location>
</feature>
<reference evidence="10 11" key="1">
    <citation type="submission" date="2023-03" db="EMBL/GenBank/DDBJ databases">
        <title>Bacillus Genome Sequencing.</title>
        <authorList>
            <person name="Dunlap C."/>
        </authorList>
    </citation>
    <scope>NUCLEOTIDE SEQUENCE [LARGE SCALE GENOMIC DNA]</scope>
    <source>
        <strain evidence="10 11">B-4107</strain>
    </source>
</reference>
<feature type="domain" description="OmpR/PhoB-type" evidence="9">
    <location>
        <begin position="127"/>
        <end position="225"/>
    </location>
</feature>
<dbReference type="SMART" id="SM00448">
    <property type="entry name" value="REC"/>
    <property type="match status" value="1"/>
</dbReference>
<organism evidence="10 11">
    <name type="scientific">Shouchella miscanthi</name>
    <dbReference type="NCBI Taxonomy" id="2598861"/>
    <lineage>
        <taxon>Bacteria</taxon>
        <taxon>Bacillati</taxon>
        <taxon>Bacillota</taxon>
        <taxon>Bacilli</taxon>
        <taxon>Bacillales</taxon>
        <taxon>Bacillaceae</taxon>
        <taxon>Shouchella</taxon>
    </lineage>
</organism>
<dbReference type="EMBL" id="JAROAS010000006">
    <property type="protein sequence ID" value="MED4127104.1"/>
    <property type="molecule type" value="Genomic_DNA"/>
</dbReference>
<comment type="caution">
    <text evidence="10">The sequence shown here is derived from an EMBL/GenBank/DDBJ whole genome shotgun (WGS) entry which is preliminary data.</text>
</comment>
<dbReference type="Proteomes" id="UP001341820">
    <property type="component" value="Unassembled WGS sequence"/>
</dbReference>
<keyword evidence="2" id="KW-0902">Two-component regulatory system</keyword>
<keyword evidence="3" id="KW-0805">Transcription regulation</keyword>
<evidence type="ECO:0000256" key="1">
    <source>
        <dbReference type="ARBA" id="ARBA00022553"/>
    </source>
</evidence>
<sequence>MDVLLVEDDKAIATIITDYLKKENLYVTWCEDGETGLQKLKEHAYKVAIIDLMLPKKDGFSLCKEARTFSNIPIIVVSAKQTDVDKIQSLEIGADDYVTKPFSPSELVARVKVQLRRHVPVQSFQEENELQFHEVKVDRRGRQLTIQDQPLVLTAKEYQLFLFLAENRGTVFTKEELYNQIWNSDGFDSRTVTVHIKNLRDKLNDRKKAPRFIETVWGIGYKFIATPGA</sequence>
<evidence type="ECO:0000256" key="4">
    <source>
        <dbReference type="ARBA" id="ARBA00023125"/>
    </source>
</evidence>
<feature type="DNA-binding region" description="OmpR/PhoB-type" evidence="7">
    <location>
        <begin position="127"/>
        <end position="225"/>
    </location>
</feature>
<evidence type="ECO:0000259" key="8">
    <source>
        <dbReference type="PROSITE" id="PS50110"/>
    </source>
</evidence>
<accession>A0ABU6NH40</accession>
<keyword evidence="11" id="KW-1185">Reference proteome</keyword>